<keyword evidence="4" id="KW-1185">Reference proteome</keyword>
<dbReference type="InterPro" id="IPR010496">
    <property type="entry name" value="AL/BT2_dom"/>
</dbReference>
<gene>
    <name evidence="3" type="ORF">FTW19_14415</name>
</gene>
<protein>
    <submittedName>
        <fullName evidence="3">DUF1080 domain-containing protein</fullName>
    </submittedName>
</protein>
<organism evidence="3 4">
    <name type="scientific">Terriglobus albidus</name>
    <dbReference type="NCBI Taxonomy" id="1592106"/>
    <lineage>
        <taxon>Bacteria</taxon>
        <taxon>Pseudomonadati</taxon>
        <taxon>Acidobacteriota</taxon>
        <taxon>Terriglobia</taxon>
        <taxon>Terriglobales</taxon>
        <taxon>Acidobacteriaceae</taxon>
        <taxon>Terriglobus</taxon>
    </lineage>
</organism>
<accession>A0A5B9EDC1</accession>
<evidence type="ECO:0000313" key="3">
    <source>
        <dbReference type="EMBL" id="QEE29085.1"/>
    </source>
</evidence>
<dbReference type="Gene3D" id="2.60.120.560">
    <property type="entry name" value="Exo-inulinase, domain 1"/>
    <property type="match status" value="1"/>
</dbReference>
<dbReference type="EMBL" id="CP042806">
    <property type="protein sequence ID" value="QEE29085.1"/>
    <property type="molecule type" value="Genomic_DNA"/>
</dbReference>
<evidence type="ECO:0000259" key="2">
    <source>
        <dbReference type="Pfam" id="PF06439"/>
    </source>
</evidence>
<proteinExistence type="predicted"/>
<name>A0A5B9EDC1_9BACT</name>
<feature type="domain" description="3-keto-alpha-glucoside-1,2-lyase/3-keto-2-hydroxy-glucal hydratase" evidence="2">
    <location>
        <begin position="57"/>
        <end position="236"/>
    </location>
</feature>
<dbReference type="RefSeq" id="WP_147648284.1">
    <property type="nucleotide sequence ID" value="NZ_CP042806.1"/>
</dbReference>
<dbReference type="KEGG" id="talb:FTW19_14415"/>
<evidence type="ECO:0000256" key="1">
    <source>
        <dbReference type="SAM" id="Phobius"/>
    </source>
</evidence>
<dbReference type="OrthoDB" id="9798407at2"/>
<keyword evidence="1" id="KW-0812">Transmembrane</keyword>
<reference evidence="3 4" key="1">
    <citation type="submission" date="2019-08" db="EMBL/GenBank/DDBJ databases">
        <title>Complete genome sequence of Terriglobus albidus strain ORNL.</title>
        <authorList>
            <person name="Podar M."/>
        </authorList>
    </citation>
    <scope>NUCLEOTIDE SEQUENCE [LARGE SCALE GENOMIC DNA]</scope>
    <source>
        <strain evidence="3 4">ORNL</strain>
    </source>
</reference>
<dbReference type="Proteomes" id="UP000321820">
    <property type="component" value="Chromosome"/>
</dbReference>
<keyword evidence="1" id="KW-1133">Transmembrane helix</keyword>
<dbReference type="AlphaFoldDB" id="A0A5B9EDC1"/>
<evidence type="ECO:0000313" key="4">
    <source>
        <dbReference type="Proteomes" id="UP000321820"/>
    </source>
</evidence>
<feature type="transmembrane region" description="Helical" evidence="1">
    <location>
        <begin position="21"/>
        <end position="42"/>
    </location>
</feature>
<dbReference type="Pfam" id="PF06439">
    <property type="entry name" value="3keto-disac_hyd"/>
    <property type="match status" value="1"/>
</dbReference>
<dbReference type="GO" id="GO:0016787">
    <property type="term" value="F:hydrolase activity"/>
    <property type="evidence" value="ECO:0007669"/>
    <property type="project" value="InterPro"/>
</dbReference>
<keyword evidence="1" id="KW-0472">Membrane</keyword>
<sequence length="241" mass="26751">MIQKKSAGLSFLTRLVPTRRLFFLAGAACTAAVTLLTVTHMGRVDAQQAKPKTPGNDWIQLFNGKDLTGWVPVGAESWTVEDDGVLHGKGLTKAYGYLETDKDYKDFQLSLRFKCVGDGNSGVFFHTGFKPNSVDTTQGMQFEIDCTMMHHTAGVYAEDGRGWVVWPAPENEGVVRHGEWNDYLVEVVGNRYRSRLNGVPMVDFTDPKPGAPDGRIALQLHAGGEGNMQFKDIWIRDLSKR</sequence>